<dbReference type="PROSITE" id="PS50893">
    <property type="entry name" value="ABC_TRANSPORTER_2"/>
    <property type="match status" value="1"/>
</dbReference>
<keyword evidence="8" id="KW-1185">Reference proteome</keyword>
<dbReference type="Pfam" id="PF00005">
    <property type="entry name" value="ABC_tran"/>
    <property type="match status" value="1"/>
</dbReference>
<keyword evidence="1" id="KW-0813">Transport</keyword>
<comment type="caution">
    <text evidence="7">The sequence shown here is derived from an EMBL/GenBank/DDBJ whole genome shotgun (WGS) entry which is preliminary data.</text>
</comment>
<accession>A0A1C2G4N9</accession>
<dbReference type="GO" id="GO:0016887">
    <property type="term" value="F:ATP hydrolysis activity"/>
    <property type="evidence" value="ECO:0007669"/>
    <property type="project" value="InterPro"/>
</dbReference>
<dbReference type="Gene3D" id="3.40.50.300">
    <property type="entry name" value="P-loop containing nucleotide triphosphate hydrolases"/>
    <property type="match status" value="1"/>
</dbReference>
<dbReference type="SMART" id="SM00382">
    <property type="entry name" value="AAA"/>
    <property type="match status" value="1"/>
</dbReference>
<dbReference type="PROSITE" id="PS00211">
    <property type="entry name" value="ABC_TRANSPORTER_1"/>
    <property type="match status" value="1"/>
</dbReference>
<dbReference type="InterPro" id="IPR003439">
    <property type="entry name" value="ABC_transporter-like_ATP-bd"/>
</dbReference>
<organism evidence="7 8">
    <name type="scientific">Acidiferrobacter thiooxydans</name>
    <dbReference type="NCBI Taxonomy" id="163359"/>
    <lineage>
        <taxon>Bacteria</taxon>
        <taxon>Pseudomonadati</taxon>
        <taxon>Pseudomonadota</taxon>
        <taxon>Gammaproteobacteria</taxon>
        <taxon>Acidiferrobacterales</taxon>
        <taxon>Acidiferrobacteraceae</taxon>
        <taxon>Acidiferrobacter</taxon>
    </lineage>
</organism>
<dbReference type="InterPro" id="IPR027417">
    <property type="entry name" value="P-loop_NTPase"/>
</dbReference>
<evidence type="ECO:0000256" key="5">
    <source>
        <dbReference type="ARBA" id="ARBA00022967"/>
    </source>
</evidence>
<keyword evidence="3" id="KW-0201">Cytochrome c-type biogenesis</keyword>
<dbReference type="GO" id="GO:0017004">
    <property type="term" value="P:cytochrome complex assembly"/>
    <property type="evidence" value="ECO:0007669"/>
    <property type="project" value="UniProtKB-KW"/>
</dbReference>
<dbReference type="GO" id="GO:0005524">
    <property type="term" value="F:ATP binding"/>
    <property type="evidence" value="ECO:0007669"/>
    <property type="project" value="UniProtKB-KW"/>
</dbReference>
<keyword evidence="4" id="KW-0067">ATP-binding</keyword>
<evidence type="ECO:0000313" key="8">
    <source>
        <dbReference type="Proteomes" id="UP000253250"/>
    </source>
</evidence>
<keyword evidence="6" id="KW-0472">Membrane</keyword>
<keyword evidence="5" id="KW-1278">Translocase</keyword>
<name>A0A1C2G4N9_9GAMM</name>
<evidence type="ECO:0000256" key="6">
    <source>
        <dbReference type="ARBA" id="ARBA00023136"/>
    </source>
</evidence>
<evidence type="ECO:0000256" key="4">
    <source>
        <dbReference type="ARBA" id="ARBA00022840"/>
    </source>
</evidence>
<dbReference type="GO" id="GO:0022857">
    <property type="term" value="F:transmembrane transporter activity"/>
    <property type="evidence" value="ECO:0007669"/>
    <property type="project" value="InterPro"/>
</dbReference>
<dbReference type="NCBIfam" id="NF010061">
    <property type="entry name" value="PRK13538.1"/>
    <property type="match status" value="1"/>
</dbReference>
<dbReference type="InterPro" id="IPR005895">
    <property type="entry name" value="ABC_transptr_haem_export_CcmA"/>
</dbReference>
<protein>
    <submittedName>
        <fullName evidence="7">Cytochrome c biogenesis heme-transporting ATPase CcmA</fullName>
    </submittedName>
</protein>
<dbReference type="PANTHER" id="PTHR43499">
    <property type="entry name" value="ABC TRANSPORTER I FAMILY MEMBER 1"/>
    <property type="match status" value="1"/>
</dbReference>
<dbReference type="SUPFAM" id="SSF52540">
    <property type="entry name" value="P-loop containing nucleoside triphosphate hydrolases"/>
    <property type="match status" value="1"/>
</dbReference>
<dbReference type="AlphaFoldDB" id="A0A1C2G4N9"/>
<dbReference type="Proteomes" id="UP000253250">
    <property type="component" value="Unassembled WGS sequence"/>
</dbReference>
<evidence type="ECO:0000313" key="7">
    <source>
        <dbReference type="EMBL" id="RCN58934.1"/>
    </source>
</evidence>
<dbReference type="InterPro" id="IPR003593">
    <property type="entry name" value="AAA+_ATPase"/>
</dbReference>
<evidence type="ECO:0000256" key="2">
    <source>
        <dbReference type="ARBA" id="ARBA00022741"/>
    </source>
</evidence>
<keyword evidence="2" id="KW-0547">Nucleotide-binding</keyword>
<dbReference type="RefSeq" id="WP_065968712.1">
    <property type="nucleotide sequence ID" value="NZ_CP080624.1"/>
</dbReference>
<dbReference type="EMBL" id="PSYR01000001">
    <property type="protein sequence ID" value="RCN58934.1"/>
    <property type="molecule type" value="Genomic_DNA"/>
</dbReference>
<evidence type="ECO:0000256" key="3">
    <source>
        <dbReference type="ARBA" id="ARBA00022748"/>
    </source>
</evidence>
<gene>
    <name evidence="7" type="ORF">C4900_04030</name>
</gene>
<dbReference type="PANTHER" id="PTHR43499:SF1">
    <property type="entry name" value="ABC TRANSPORTER I FAMILY MEMBER 1"/>
    <property type="match status" value="1"/>
</dbReference>
<dbReference type="OrthoDB" id="9800654at2"/>
<sequence length="214" mass="23233">MSDALFAVHGLSCVRGDRTLFAGLSLTLDAGEAVHVRGPNGLGKTTLLRALCGLSRPMRGEIRWRGERISDLAEEFTAEVAYVGHLNGIQGELTAAENLRLASRVFTRRGCAGQSEGEALARVGLRAQADRPARHLSQGQKRRLALARLLVLRRPLWVLDEPFTALDVASVASLSSLIGEHMAAGGLALVVSHQAFDLPGIRDFELARYCRTRR</sequence>
<dbReference type="STRING" id="163359.A9R16_06485"/>
<evidence type="ECO:0000256" key="1">
    <source>
        <dbReference type="ARBA" id="ARBA00022448"/>
    </source>
</evidence>
<dbReference type="InterPro" id="IPR017871">
    <property type="entry name" value="ABC_transporter-like_CS"/>
</dbReference>
<proteinExistence type="predicted"/>
<dbReference type="NCBIfam" id="TIGR01189">
    <property type="entry name" value="ccmA"/>
    <property type="match status" value="1"/>
</dbReference>
<reference evidence="7 8" key="1">
    <citation type="submission" date="2018-02" db="EMBL/GenBank/DDBJ databases">
        <title>Insights into the biology of acidophilic members of the Acidiferrobacteraceae family derived from comparative genomic analyses.</title>
        <authorList>
            <person name="Issotta F."/>
            <person name="Thyssen C."/>
            <person name="Mena C."/>
            <person name="Moya A."/>
            <person name="Bellenberg S."/>
            <person name="Sproer C."/>
            <person name="Covarrubias P.C."/>
            <person name="Sand W."/>
            <person name="Quatrini R."/>
            <person name="Vera M."/>
        </authorList>
    </citation>
    <scope>NUCLEOTIDE SEQUENCE [LARGE SCALE GENOMIC DNA]</scope>
    <source>
        <strain evidence="8">m-1</strain>
    </source>
</reference>